<name>A0A1S4DRD9_TOBAC</name>
<evidence type="ECO:0000259" key="1">
    <source>
        <dbReference type="PROSITE" id="PS50181"/>
    </source>
</evidence>
<evidence type="ECO:0000313" key="2">
    <source>
        <dbReference type="RefSeq" id="XP_016515993.1"/>
    </source>
</evidence>
<sequence>MDQISQLPDPILQHILFFLPAKDAAQTSVLSRTWLNVWNLLPILTFDFDENAFIQKHLSAEIEEQKQADEGDAFLNHIDSPLTNLRIQKAIIQKFRLSLNFSDTKNASCIDEWIGLATNNCINELDIHIMRQDDKLDWYSLPGTVITAKSLVVLGDVHLIEEVLAVEDLSLVECRGVKDILISNLPNLLKLTLHQEDDIANENILIQAVNLQMEELNEITSFCSPSVVKHLMLKDVAPPLNFESLLDGLFWTCHPESLSVESMWGRSDEFMQFLREKLMEKEGVQPVCCDSRSVKCWRHYLKGIEVENSTTSLHGDSFSPCQDISIASIAKVQWVQW</sequence>
<dbReference type="CDD" id="cd22160">
    <property type="entry name" value="F-box_AtFBL13-like"/>
    <property type="match status" value="1"/>
</dbReference>
<organism evidence="2">
    <name type="scientific">Nicotiana tabacum</name>
    <name type="common">Common tobacco</name>
    <dbReference type="NCBI Taxonomy" id="4097"/>
    <lineage>
        <taxon>Eukaryota</taxon>
        <taxon>Viridiplantae</taxon>
        <taxon>Streptophyta</taxon>
        <taxon>Embryophyta</taxon>
        <taxon>Tracheophyta</taxon>
        <taxon>Spermatophyta</taxon>
        <taxon>Magnoliopsida</taxon>
        <taxon>eudicotyledons</taxon>
        <taxon>Gunneridae</taxon>
        <taxon>Pentapetalae</taxon>
        <taxon>asterids</taxon>
        <taxon>lamiids</taxon>
        <taxon>Solanales</taxon>
        <taxon>Solanaceae</taxon>
        <taxon>Nicotianoideae</taxon>
        <taxon>Nicotianeae</taxon>
        <taxon>Nicotiana</taxon>
    </lineage>
</organism>
<dbReference type="OMA" id="FESAPHE"/>
<protein>
    <submittedName>
        <fullName evidence="2">F-box/LRR-repeat protein At3g58900-like</fullName>
    </submittedName>
</protein>
<dbReference type="PANTHER" id="PTHR31293:SF12">
    <property type="entry name" value="RNI-LIKE SUPERFAMILY PROTEIN"/>
    <property type="match status" value="1"/>
</dbReference>
<dbReference type="AlphaFoldDB" id="A0A1S4DRD9"/>
<dbReference type="KEGG" id="nta:107832644"/>
<dbReference type="RefSeq" id="XP_016515993.1">
    <property type="nucleotide sequence ID" value="XM_016660507.1"/>
</dbReference>
<dbReference type="PANTHER" id="PTHR31293">
    <property type="entry name" value="RNI-LIKE SUPERFAMILY PROTEIN"/>
    <property type="match status" value="1"/>
</dbReference>
<dbReference type="InterPro" id="IPR055294">
    <property type="entry name" value="FBL60-like"/>
</dbReference>
<dbReference type="PaxDb" id="4097-A0A1S4DRD9"/>
<dbReference type="Pfam" id="PF00646">
    <property type="entry name" value="F-box"/>
    <property type="match status" value="1"/>
</dbReference>
<dbReference type="SUPFAM" id="SSF81383">
    <property type="entry name" value="F-box domain"/>
    <property type="match status" value="1"/>
</dbReference>
<dbReference type="PROSITE" id="PS50181">
    <property type="entry name" value="FBOX"/>
    <property type="match status" value="1"/>
</dbReference>
<dbReference type="OrthoDB" id="1678879at2759"/>
<dbReference type="STRING" id="4097.A0A1S4DRD9"/>
<dbReference type="Gene3D" id="1.20.1280.50">
    <property type="match status" value="1"/>
</dbReference>
<reference evidence="2" key="1">
    <citation type="submission" date="2025-08" db="UniProtKB">
        <authorList>
            <consortium name="RefSeq"/>
        </authorList>
    </citation>
    <scope>IDENTIFICATION</scope>
</reference>
<gene>
    <name evidence="2" type="primary">LOC107832644</name>
</gene>
<accession>A0A1S4DRD9</accession>
<dbReference type="InterPro" id="IPR001810">
    <property type="entry name" value="F-box_dom"/>
</dbReference>
<dbReference type="InterPro" id="IPR036047">
    <property type="entry name" value="F-box-like_dom_sf"/>
</dbReference>
<feature type="domain" description="F-box" evidence="1">
    <location>
        <begin position="1"/>
        <end position="37"/>
    </location>
</feature>
<proteinExistence type="predicted"/>
<dbReference type="InterPro" id="IPR053781">
    <property type="entry name" value="F-box_AtFBL13-like"/>
</dbReference>